<name>A0A8C6P555_NOTFU</name>
<keyword evidence="2" id="KW-1185">Reference proteome</keyword>
<dbReference type="Proteomes" id="UP000694548">
    <property type="component" value="Unassembled WGS sequence"/>
</dbReference>
<organism evidence="1 2">
    <name type="scientific">Nothobranchius furzeri</name>
    <name type="common">Turquoise killifish</name>
    <dbReference type="NCBI Taxonomy" id="105023"/>
    <lineage>
        <taxon>Eukaryota</taxon>
        <taxon>Metazoa</taxon>
        <taxon>Chordata</taxon>
        <taxon>Craniata</taxon>
        <taxon>Vertebrata</taxon>
        <taxon>Euteleostomi</taxon>
        <taxon>Actinopterygii</taxon>
        <taxon>Neopterygii</taxon>
        <taxon>Teleostei</taxon>
        <taxon>Neoteleostei</taxon>
        <taxon>Acanthomorphata</taxon>
        <taxon>Ovalentaria</taxon>
        <taxon>Atherinomorphae</taxon>
        <taxon>Cyprinodontiformes</taxon>
        <taxon>Nothobranchiidae</taxon>
        <taxon>Nothobranchius</taxon>
    </lineage>
</organism>
<accession>A0A8C6P555</accession>
<dbReference type="InterPro" id="IPR003360">
    <property type="entry name" value="US22-like"/>
</dbReference>
<dbReference type="AlphaFoldDB" id="A0A8C6P555"/>
<dbReference type="Ensembl" id="ENSNFUT00015040121.1">
    <property type="protein sequence ID" value="ENSNFUP00015038420.1"/>
    <property type="gene ID" value="ENSNFUG00015018554.1"/>
</dbReference>
<sequence length="198" mass="22533">VYCSVLVVRRFIVFDRSRYDLADVKMRVLQHRYTTIPLITPHGATLIIGPLEDTPYDTAEFNGCTKFYAPIPLNLQTIGHVDNVPFTSEGCALMACDSGYVYGYDGDELHLVAYSLDQLFTEGMKHPGFETYYYGEAFITMNETEWITVRESSLGKELDRQHADLIAMYTPRVQRIMARKRGKQTRVKSSVTPTPSVE</sequence>
<reference evidence="1" key="1">
    <citation type="submission" date="2025-08" db="UniProtKB">
        <authorList>
            <consortium name="Ensembl"/>
        </authorList>
    </citation>
    <scope>IDENTIFICATION</scope>
</reference>
<dbReference type="GeneTree" id="ENSGT00390000001663"/>
<protein>
    <submittedName>
        <fullName evidence="1">Uncharacterized protein</fullName>
    </submittedName>
</protein>
<dbReference type="Pfam" id="PF02393">
    <property type="entry name" value="US22"/>
    <property type="match status" value="1"/>
</dbReference>
<proteinExistence type="predicted"/>
<evidence type="ECO:0000313" key="1">
    <source>
        <dbReference type="Ensembl" id="ENSNFUP00015038420.1"/>
    </source>
</evidence>
<evidence type="ECO:0000313" key="2">
    <source>
        <dbReference type="Proteomes" id="UP000694548"/>
    </source>
</evidence>
<reference evidence="1" key="2">
    <citation type="submission" date="2025-09" db="UniProtKB">
        <authorList>
            <consortium name="Ensembl"/>
        </authorList>
    </citation>
    <scope>IDENTIFICATION</scope>
</reference>